<dbReference type="Gene3D" id="3.30.460.10">
    <property type="entry name" value="Beta Polymerase, domain 2"/>
    <property type="match status" value="2"/>
</dbReference>
<evidence type="ECO:0000256" key="3">
    <source>
        <dbReference type="ARBA" id="ARBA00022741"/>
    </source>
</evidence>
<keyword evidence="5" id="KW-0460">Magnesium</keyword>
<keyword evidence="3" id="KW-0547">Nucleotide-binding</keyword>
<evidence type="ECO:0000259" key="8">
    <source>
        <dbReference type="Pfam" id="PF08335"/>
    </source>
</evidence>
<dbReference type="PANTHER" id="PTHR30621:SF0">
    <property type="entry name" value="BIFUNCTIONAL GLUTAMINE SYNTHETASE ADENYLYLTRANSFERASE_ADENYLYL-REMOVING ENZYME"/>
    <property type="match status" value="1"/>
</dbReference>
<evidence type="ECO:0000256" key="4">
    <source>
        <dbReference type="ARBA" id="ARBA00022840"/>
    </source>
</evidence>
<dbReference type="Gene3D" id="1.20.120.330">
    <property type="entry name" value="Nucleotidyltransferases domain 2"/>
    <property type="match status" value="2"/>
</dbReference>
<evidence type="ECO:0000256" key="1">
    <source>
        <dbReference type="ARBA" id="ARBA00022679"/>
    </source>
</evidence>
<evidence type="ECO:0000313" key="9">
    <source>
        <dbReference type="EMBL" id="QPH53634.1"/>
    </source>
</evidence>
<dbReference type="AlphaFoldDB" id="A0A7S9LQW5"/>
<reference evidence="9 10" key="1">
    <citation type="submission" date="2020-11" db="EMBL/GenBank/DDBJ databases">
        <title>Description of Pontivivens ytuae sp. nov. isolated from deep sea sediment of Mariana Trench.</title>
        <authorList>
            <person name="Wang Z."/>
            <person name="Sun Q.-L."/>
            <person name="Xu X.-D."/>
            <person name="Tang Y.-Z."/>
            <person name="Zhang J."/>
        </authorList>
    </citation>
    <scope>NUCLEOTIDE SEQUENCE [LARGE SCALE GENOMIC DNA]</scope>
    <source>
        <strain evidence="9 10">MT2928</strain>
    </source>
</reference>
<dbReference type="InterPro" id="IPR043519">
    <property type="entry name" value="NT_sf"/>
</dbReference>
<keyword evidence="2 9" id="KW-0548">Nucleotidyltransferase</keyword>
<evidence type="ECO:0000256" key="5">
    <source>
        <dbReference type="ARBA" id="ARBA00022842"/>
    </source>
</evidence>
<dbReference type="SUPFAM" id="SSF81301">
    <property type="entry name" value="Nucleotidyltransferase"/>
    <property type="match status" value="2"/>
</dbReference>
<dbReference type="Pfam" id="PF03710">
    <property type="entry name" value="GlnE"/>
    <property type="match status" value="2"/>
</dbReference>
<keyword evidence="1 9" id="KW-0808">Transferase</keyword>
<dbReference type="Proteomes" id="UP000594800">
    <property type="component" value="Chromosome"/>
</dbReference>
<organism evidence="9 10">
    <name type="scientific">Pontivivens ytuae</name>
    <dbReference type="NCBI Taxonomy" id="2789856"/>
    <lineage>
        <taxon>Bacteria</taxon>
        <taxon>Pseudomonadati</taxon>
        <taxon>Pseudomonadota</taxon>
        <taxon>Alphaproteobacteria</taxon>
        <taxon>Rhodobacterales</taxon>
        <taxon>Paracoccaceae</taxon>
        <taxon>Pontivivens</taxon>
    </lineage>
</organism>
<accession>A0A7S9LQW5</accession>
<evidence type="ECO:0000259" key="7">
    <source>
        <dbReference type="Pfam" id="PF03710"/>
    </source>
</evidence>
<dbReference type="GO" id="GO:0005524">
    <property type="term" value="F:ATP binding"/>
    <property type="evidence" value="ECO:0007669"/>
    <property type="project" value="UniProtKB-KW"/>
</dbReference>
<dbReference type="SUPFAM" id="SSF81593">
    <property type="entry name" value="Nucleotidyltransferase substrate binding subunit/domain"/>
    <property type="match status" value="2"/>
</dbReference>
<dbReference type="Pfam" id="PF08335">
    <property type="entry name" value="GlnD_UR_UTase"/>
    <property type="match status" value="1"/>
</dbReference>
<dbReference type="GO" id="GO:0000820">
    <property type="term" value="P:regulation of glutamine family amino acid metabolic process"/>
    <property type="evidence" value="ECO:0007669"/>
    <property type="project" value="TreeGrafter"/>
</dbReference>
<keyword evidence="6" id="KW-0511">Multifunctional enzyme</keyword>
<dbReference type="EMBL" id="CP064942">
    <property type="protein sequence ID" value="QPH53634.1"/>
    <property type="molecule type" value="Genomic_DNA"/>
</dbReference>
<keyword evidence="10" id="KW-1185">Reference proteome</keyword>
<gene>
    <name evidence="9" type="ORF">I0K15_17915</name>
</gene>
<evidence type="ECO:0000256" key="2">
    <source>
        <dbReference type="ARBA" id="ARBA00022695"/>
    </source>
</evidence>
<protein>
    <submittedName>
        <fullName evidence="9">Glutamine-synthetase adenylyltransferase</fullName>
    </submittedName>
</protein>
<feature type="domain" description="PII-uridylyltransferase/Glutamine-synthetase adenylyltransferase" evidence="8">
    <location>
        <begin position="288"/>
        <end position="419"/>
    </location>
</feature>
<evidence type="ECO:0000313" key="10">
    <source>
        <dbReference type="Proteomes" id="UP000594800"/>
    </source>
</evidence>
<dbReference type="PANTHER" id="PTHR30621">
    <property type="entry name" value="GLUTAMINE SYNTHETASE ADENYLYLTRANSFERASE"/>
    <property type="match status" value="1"/>
</dbReference>
<proteinExistence type="predicted"/>
<dbReference type="RefSeq" id="WP_196102843.1">
    <property type="nucleotide sequence ID" value="NZ_CP064942.1"/>
</dbReference>
<evidence type="ECO:0000256" key="6">
    <source>
        <dbReference type="ARBA" id="ARBA00023268"/>
    </source>
</evidence>
<dbReference type="GO" id="GO:0008882">
    <property type="term" value="F:[glutamate-ammonia-ligase] adenylyltransferase activity"/>
    <property type="evidence" value="ECO:0007669"/>
    <property type="project" value="InterPro"/>
</dbReference>
<dbReference type="KEGG" id="poz:I0K15_17915"/>
<dbReference type="InterPro" id="IPR023057">
    <property type="entry name" value="GlnE"/>
</dbReference>
<dbReference type="InterPro" id="IPR005190">
    <property type="entry name" value="GlnE_rpt_dom"/>
</dbReference>
<dbReference type="GO" id="GO:0005829">
    <property type="term" value="C:cytosol"/>
    <property type="evidence" value="ECO:0007669"/>
    <property type="project" value="TreeGrafter"/>
</dbReference>
<feature type="domain" description="Glutamate-ammonia ligase adenylyltransferase repeated" evidence="7">
    <location>
        <begin position="516"/>
        <end position="757"/>
    </location>
</feature>
<dbReference type="CDD" id="cd05401">
    <property type="entry name" value="NT_GlnE_GlnD_like"/>
    <property type="match status" value="2"/>
</dbReference>
<sequence>MSLSDRIRRAPVPWDATRGREVAAPFAGPLADLVAGAAGNARFLGALATREAEWLASIAVAAPEDTLKALCQLSEGDPAVVLRRAKRRLALLTALCDLGGIWSTAEVTGALSRFADAALDHALASLIAVERARGKLTGAPTGFVALAMGKLGARELNYSSDIDIICLFDESLHDPADQAEIRAVLVGVTKKLVRMMGDVTEEGYVFRTDLRLRPDPGVTPVCLSMEGAERYYETLGRTWERAAFIKARPCAGDIAAGERFLERITPFVYRRHLDFAAIRDAEDMLARIRHHKGLTGPITVPGHDVKLGRGGIREIEFHAQTKQLITGGRDPKLRQRGTIAALTALAEAGWVEDDTARQLTDDYYALRDVEHRIQMLDDAQTHLVPTGEEDRARLAALCGEPDAKIWQAGFQARLTRVHALTAPDEPHEDGGGEAAAALRSDPDAQRLMGEWPRLPALRSSRAEMLFSRLEPAILSRLSDAADPMAALIQFDRFLRGLPAGVQVFSLFDENRALLDLLVEICATAPALAQYLGRNSAVFDAVLDRDFFAPLPDCETLRAELEAAVEDAEDYERALDAARRWQKERHFRIGVHLLRGLSATAEAERAWSDLAEACLAVLLPLAIEEQAHRHGPPPGEGAMVLALGKLGAREMTAASDLDLIVIYDADLAEESAGRLPLGAPQYYARLTKRLVAALSSPMAEGTLYEVDMRLRPSGRQGPVAVSLASFDRYQREEAWVWEHLALTRARPVAGPADLRARVAGIAADVLTTPQDVEKVLRETADMRRRLFEAREAEPGPWEVKQGRGRLLDLDLFLQAGVLLTPLGDAPLGHDAVERLHEAGWLNAGERDVLAEARTLMGCVQALGRVAVNGPFRPETDGPGLAQVLLRQTGTTSIPVLEERLIAAAHAAGDLIDRRLAA</sequence>
<feature type="domain" description="Glutamate-ammonia ligase adenylyltransferase repeated" evidence="7">
    <location>
        <begin position="61"/>
        <end position="262"/>
    </location>
</feature>
<name>A0A7S9LQW5_9RHOB</name>
<dbReference type="InterPro" id="IPR013546">
    <property type="entry name" value="PII_UdlTrfase/GS_AdlTrfase"/>
</dbReference>
<keyword evidence="4" id="KW-0067">ATP-binding</keyword>